<sequence>MGLEDTLYGTVRSNLLAQDPLPTLNKVYATLVQEERLREITRVTEERGEAMAFAVHSNFKHKQKGRLCSHCNQTGHDSEGCFQIIGYPKCRGGTAKAHIAQAKGETKEITTEVQEADFGLTSDQLQTLASLLNNVKLGSIEKLNGKCSFLPWIIDTDGKTPFELLYGKPPSLEHLRVIGFLAYEHNQHHKGDKFASRSRKCAFVGYPYGTKGWRMYDLELGVFFNSRDVIFYEDKFLFAAEIIPQQLASKGDHTLPDVSLNNNIVEDDPFQHVVTIPAVPSAPVVKTTRLHDHDRLNGMLPTVPIVSNIESFHLSLMTCHQLLKSMKNHLLLIQSKIWDVAIVSRFLLPSCKTL</sequence>
<accession>A0A9D5GWP3</accession>
<feature type="domain" description="Retroviral polymerase SH3-like" evidence="1">
    <location>
        <begin position="181"/>
        <end position="236"/>
    </location>
</feature>
<reference evidence="2 3" key="1">
    <citation type="journal article" date="2022" name="Nat. Genet.">
        <title>Improved pea reference genome and pan-genome highlight genomic features and evolutionary characteristics.</title>
        <authorList>
            <person name="Yang T."/>
            <person name="Liu R."/>
            <person name="Luo Y."/>
            <person name="Hu S."/>
            <person name="Wang D."/>
            <person name="Wang C."/>
            <person name="Pandey M.K."/>
            <person name="Ge S."/>
            <person name="Xu Q."/>
            <person name="Li N."/>
            <person name="Li G."/>
            <person name="Huang Y."/>
            <person name="Saxena R.K."/>
            <person name="Ji Y."/>
            <person name="Li M."/>
            <person name="Yan X."/>
            <person name="He Y."/>
            <person name="Liu Y."/>
            <person name="Wang X."/>
            <person name="Xiang C."/>
            <person name="Varshney R.K."/>
            <person name="Ding H."/>
            <person name="Gao S."/>
            <person name="Zong X."/>
        </authorList>
    </citation>
    <scope>NUCLEOTIDE SEQUENCE [LARGE SCALE GENOMIC DNA]</scope>
    <source>
        <strain evidence="2 3">cv. Zhongwan 6</strain>
    </source>
</reference>
<proteinExistence type="predicted"/>
<evidence type="ECO:0000313" key="3">
    <source>
        <dbReference type="Proteomes" id="UP001058974"/>
    </source>
</evidence>
<dbReference type="AlphaFoldDB" id="A0A9D5GWP3"/>
<dbReference type="Gramene" id="Psat01G0266500-T1">
    <property type="protein sequence ID" value="KAI5444135.1"/>
    <property type="gene ID" value="KIW84_012665"/>
</dbReference>
<dbReference type="InterPro" id="IPR057670">
    <property type="entry name" value="SH3_retrovirus"/>
</dbReference>
<evidence type="ECO:0000313" key="2">
    <source>
        <dbReference type="EMBL" id="KAI5444135.1"/>
    </source>
</evidence>
<organism evidence="2 3">
    <name type="scientific">Pisum sativum</name>
    <name type="common">Garden pea</name>
    <name type="synonym">Lathyrus oleraceus</name>
    <dbReference type="NCBI Taxonomy" id="3888"/>
    <lineage>
        <taxon>Eukaryota</taxon>
        <taxon>Viridiplantae</taxon>
        <taxon>Streptophyta</taxon>
        <taxon>Embryophyta</taxon>
        <taxon>Tracheophyta</taxon>
        <taxon>Spermatophyta</taxon>
        <taxon>Magnoliopsida</taxon>
        <taxon>eudicotyledons</taxon>
        <taxon>Gunneridae</taxon>
        <taxon>Pentapetalae</taxon>
        <taxon>rosids</taxon>
        <taxon>fabids</taxon>
        <taxon>Fabales</taxon>
        <taxon>Fabaceae</taxon>
        <taxon>Papilionoideae</taxon>
        <taxon>50 kb inversion clade</taxon>
        <taxon>NPAAA clade</taxon>
        <taxon>Hologalegina</taxon>
        <taxon>IRL clade</taxon>
        <taxon>Fabeae</taxon>
        <taxon>Lathyrus</taxon>
    </lineage>
</organism>
<gene>
    <name evidence="2" type="ORF">KIW84_012665</name>
</gene>
<name>A0A9D5GWP3_PEA</name>
<keyword evidence="3" id="KW-1185">Reference proteome</keyword>
<evidence type="ECO:0000259" key="1">
    <source>
        <dbReference type="Pfam" id="PF25597"/>
    </source>
</evidence>
<dbReference type="PANTHER" id="PTHR34222">
    <property type="entry name" value="GAG_PRE-INTEGRS DOMAIN-CONTAINING PROTEIN"/>
    <property type="match status" value="1"/>
</dbReference>
<dbReference type="EMBL" id="JAMSHJ010000001">
    <property type="protein sequence ID" value="KAI5444135.1"/>
    <property type="molecule type" value="Genomic_DNA"/>
</dbReference>
<dbReference type="PANTHER" id="PTHR34222:SF28">
    <property type="entry name" value="CCHC-TYPE DOMAIN-CONTAINING PROTEIN"/>
    <property type="match status" value="1"/>
</dbReference>
<protein>
    <recommendedName>
        <fullName evidence="1">Retroviral polymerase SH3-like domain-containing protein</fullName>
    </recommendedName>
</protein>
<dbReference type="Proteomes" id="UP001058974">
    <property type="component" value="Chromosome 1"/>
</dbReference>
<dbReference type="Pfam" id="PF25597">
    <property type="entry name" value="SH3_retrovirus"/>
    <property type="match status" value="1"/>
</dbReference>
<comment type="caution">
    <text evidence="2">The sequence shown here is derived from an EMBL/GenBank/DDBJ whole genome shotgun (WGS) entry which is preliminary data.</text>
</comment>